<evidence type="ECO:0000313" key="1">
    <source>
        <dbReference type="EMBL" id="KAK4550179.1"/>
    </source>
</evidence>
<keyword evidence="2" id="KW-1185">Reference proteome</keyword>
<organism evidence="1 2">
    <name type="scientific">Oleoguttula mirabilis</name>
    <dbReference type="NCBI Taxonomy" id="1507867"/>
    <lineage>
        <taxon>Eukaryota</taxon>
        <taxon>Fungi</taxon>
        <taxon>Dikarya</taxon>
        <taxon>Ascomycota</taxon>
        <taxon>Pezizomycotina</taxon>
        <taxon>Dothideomycetes</taxon>
        <taxon>Dothideomycetidae</taxon>
        <taxon>Mycosphaerellales</taxon>
        <taxon>Teratosphaeriaceae</taxon>
        <taxon>Oleoguttula</taxon>
    </lineage>
</organism>
<evidence type="ECO:0000313" key="2">
    <source>
        <dbReference type="Proteomes" id="UP001324427"/>
    </source>
</evidence>
<accession>A0AAV9JX45</accession>
<dbReference type="EMBL" id="JAVFHQ010000002">
    <property type="protein sequence ID" value="KAK4550179.1"/>
    <property type="molecule type" value="Genomic_DNA"/>
</dbReference>
<comment type="caution">
    <text evidence="1">The sequence shown here is derived from an EMBL/GenBank/DDBJ whole genome shotgun (WGS) entry which is preliminary data.</text>
</comment>
<reference evidence="1 2" key="1">
    <citation type="submission" date="2021-11" db="EMBL/GenBank/DDBJ databases">
        <title>Black yeast isolated from Biological Soil Crust.</title>
        <authorList>
            <person name="Kurbessoian T."/>
        </authorList>
    </citation>
    <scope>NUCLEOTIDE SEQUENCE [LARGE SCALE GENOMIC DNA]</scope>
    <source>
        <strain evidence="1 2">CCFEE 5522</strain>
    </source>
</reference>
<protein>
    <submittedName>
        <fullName evidence="1">Uncharacterized protein</fullName>
    </submittedName>
</protein>
<dbReference type="InterPro" id="IPR038883">
    <property type="entry name" value="AN11006-like"/>
</dbReference>
<dbReference type="Proteomes" id="UP001324427">
    <property type="component" value="Unassembled WGS sequence"/>
</dbReference>
<dbReference type="PANTHER" id="PTHR42085">
    <property type="entry name" value="F-BOX DOMAIN-CONTAINING PROTEIN"/>
    <property type="match status" value="1"/>
</dbReference>
<name>A0AAV9JX45_9PEZI</name>
<dbReference type="AlphaFoldDB" id="A0AAV9JX45"/>
<sequence length="233" mass="26875">MENSPLRQLPPELCNYIYELALTRDRPLVMFSCSGNPRQYPVSRQEYPLSLVRTCTVFHNDATQLFYAVNAFQFKLNTFPHDRADLEGAQLLASFLDMIGRTNTCALRSIVIDVGTIWHDQCSRTHRRLLRSLCDGLHGGRFRDLQACDIRVRTELQYQIWRSGIVGFTFELDMRNLGASLDRNGRQIREKKVRAAQLDGYDQQEERIMLSLQQLFEGLMREVGSYSSSELAS</sequence>
<dbReference type="PANTHER" id="PTHR42085:SF1">
    <property type="entry name" value="F-BOX DOMAIN-CONTAINING PROTEIN"/>
    <property type="match status" value="1"/>
</dbReference>
<proteinExistence type="predicted"/>
<gene>
    <name evidence="1" type="ORF">LTR36_003146</name>
</gene>